<name>A0A9X2KX39_9GAMM</name>
<dbReference type="PANTHER" id="PTHR46825">
    <property type="entry name" value="D-ALANYL-D-ALANINE-CARBOXYPEPTIDASE/ENDOPEPTIDASE AMPH"/>
    <property type="match status" value="1"/>
</dbReference>
<dbReference type="InterPro" id="IPR012338">
    <property type="entry name" value="Beta-lactam/transpept-like"/>
</dbReference>
<dbReference type="InterPro" id="IPR001466">
    <property type="entry name" value="Beta-lactam-related"/>
</dbReference>
<accession>A0A9X2KX39</accession>
<evidence type="ECO:0000259" key="2">
    <source>
        <dbReference type="Pfam" id="PF00144"/>
    </source>
</evidence>
<evidence type="ECO:0000256" key="1">
    <source>
        <dbReference type="SAM" id="SignalP"/>
    </source>
</evidence>
<evidence type="ECO:0000313" key="3">
    <source>
        <dbReference type="EMBL" id="MCP8900630.1"/>
    </source>
</evidence>
<feature type="domain" description="Beta-lactamase-related" evidence="2">
    <location>
        <begin position="39"/>
        <end position="359"/>
    </location>
</feature>
<dbReference type="RefSeq" id="WP_253968924.1">
    <property type="nucleotide sequence ID" value="NZ_JAMFTH010000006.1"/>
</dbReference>
<proteinExistence type="predicted"/>
<dbReference type="PROSITE" id="PS51257">
    <property type="entry name" value="PROKAR_LIPOPROTEIN"/>
    <property type="match status" value="1"/>
</dbReference>
<reference evidence="3" key="2">
    <citation type="submission" date="2023-01" db="EMBL/GenBank/DDBJ databases">
        <title>Gilvimarinus xylanilyticus HB14 isolated from Caulerpa lentillifera aquaculture base in Hainan, China.</title>
        <authorList>
            <person name="Zhang Y.-J."/>
        </authorList>
    </citation>
    <scope>NUCLEOTIDE SEQUENCE</scope>
    <source>
        <strain evidence="3">HB14</strain>
    </source>
</reference>
<feature type="chain" id="PRO_5040950381" evidence="1">
    <location>
        <begin position="21"/>
        <end position="588"/>
    </location>
</feature>
<dbReference type="SUPFAM" id="SSF56601">
    <property type="entry name" value="beta-lactamase/transpeptidase-like"/>
    <property type="match status" value="1"/>
</dbReference>
<comment type="caution">
    <text evidence="3">The sequence shown here is derived from an EMBL/GenBank/DDBJ whole genome shotgun (WGS) entry which is preliminary data.</text>
</comment>
<organism evidence="3 4">
    <name type="scientific">Gilvimarinus xylanilyticus</name>
    <dbReference type="NCBI Taxonomy" id="2944139"/>
    <lineage>
        <taxon>Bacteria</taxon>
        <taxon>Pseudomonadati</taxon>
        <taxon>Pseudomonadota</taxon>
        <taxon>Gammaproteobacteria</taxon>
        <taxon>Cellvibrionales</taxon>
        <taxon>Cellvibrionaceae</taxon>
        <taxon>Gilvimarinus</taxon>
    </lineage>
</organism>
<keyword evidence="1" id="KW-0732">Signal</keyword>
<keyword evidence="4" id="KW-1185">Reference proteome</keyword>
<gene>
    <name evidence="3" type="ORF">M6D89_15080</name>
</gene>
<reference evidence="3" key="1">
    <citation type="submission" date="2022-05" db="EMBL/GenBank/DDBJ databases">
        <authorList>
            <person name="Sun H.-N."/>
        </authorList>
    </citation>
    <scope>NUCLEOTIDE SEQUENCE</scope>
    <source>
        <strain evidence="3">HB14</strain>
    </source>
</reference>
<dbReference type="Gene3D" id="3.40.710.10">
    <property type="entry name" value="DD-peptidase/beta-lactamase superfamily"/>
    <property type="match status" value="1"/>
</dbReference>
<feature type="signal peptide" evidence="1">
    <location>
        <begin position="1"/>
        <end position="20"/>
    </location>
</feature>
<dbReference type="EMBL" id="JAMFTH010000006">
    <property type="protein sequence ID" value="MCP8900630.1"/>
    <property type="molecule type" value="Genomic_DNA"/>
</dbReference>
<sequence>MTHRSALLTILLFLTACAMAPPPAPEVKQGEFAALPGYLERLAEHKMAQDKVTGLSMAVVAHGQLIWSGGFGYADASTQQPATDQTLFRAGSLSKLVNAVKVMQLVEAEQLALDENIQTYLPDFSFHSRFDNTAPITLRDLLTHQSGLPSDLAYRMWTLDPPEPVDSVFPYLSSTYLASPPGEVYRYSNLGFDVIGTVIAKTANTPYANTMQSLLDAMGMQSAEFSSSPDEPPVAHGYQNHKPRTELLLRDIPAGGLSSNAIDLAQLLTLFTTQGKVDGEAIISPQSVATILSDYTSHADLNTGTKAGLGVFEYQGRLHPSLKLYTHNGATHSHRALILFSAQHRYGVVLLSNSANASHTLRALGEASIELLHQATYGEPAPTITSRWPRLAERDNSSLEQMTGFYATPAGLAQFAVLNETLKAHFAGKTFATQQQVKQGPHYLDYKLFGFIPIDLGHLGRIGFSTRKVNGKTLLIGTDTLGIERIAGVKIEPVPIPNAWRERVGDYTLTREFPVADVKSGGLRIKNGFLLAQAKLATGESLEYVLQPVNDHLAIIAGLGRSLGETVFAKRDQHGQWLEFSGLRFERE</sequence>
<dbReference type="Pfam" id="PF00144">
    <property type="entry name" value="Beta-lactamase"/>
    <property type="match status" value="1"/>
</dbReference>
<dbReference type="InterPro" id="IPR050491">
    <property type="entry name" value="AmpC-like"/>
</dbReference>
<evidence type="ECO:0000313" key="4">
    <source>
        <dbReference type="Proteomes" id="UP001139319"/>
    </source>
</evidence>
<dbReference type="AlphaFoldDB" id="A0A9X2KX39"/>
<dbReference type="Proteomes" id="UP001139319">
    <property type="component" value="Unassembled WGS sequence"/>
</dbReference>
<dbReference type="PANTHER" id="PTHR46825:SF9">
    <property type="entry name" value="BETA-LACTAMASE-RELATED DOMAIN-CONTAINING PROTEIN"/>
    <property type="match status" value="1"/>
</dbReference>
<protein>
    <submittedName>
        <fullName evidence="3">Beta-lactamase family protein</fullName>
    </submittedName>
</protein>